<evidence type="ECO:0000256" key="12">
    <source>
        <dbReference type="ARBA" id="ARBA00022737"/>
    </source>
</evidence>
<dbReference type="InterPro" id="IPR011706">
    <property type="entry name" value="Cu-oxidase_C"/>
</dbReference>
<dbReference type="OrthoDB" id="9757546at2"/>
<comment type="similarity">
    <text evidence="6">Belongs to the multicopper oxidase family.</text>
</comment>
<evidence type="ECO:0000256" key="18">
    <source>
        <dbReference type="ARBA" id="ARBA00032356"/>
    </source>
</evidence>
<evidence type="ECO:0000256" key="19">
    <source>
        <dbReference type="ARBA" id="ARBA00049340"/>
    </source>
</evidence>
<dbReference type="EMBL" id="SWLG01000021">
    <property type="protein sequence ID" value="TLS35436.1"/>
    <property type="molecule type" value="Genomic_DNA"/>
</dbReference>
<keyword evidence="11 20" id="KW-0479">Metal-binding</keyword>
<dbReference type="InterPro" id="IPR011707">
    <property type="entry name" value="Cu-oxidase-like_N"/>
</dbReference>
<evidence type="ECO:0000256" key="17">
    <source>
        <dbReference type="ARBA" id="ARBA00023063"/>
    </source>
</evidence>
<dbReference type="GO" id="GO:0050421">
    <property type="term" value="F:nitrite reductase (NO-forming) activity"/>
    <property type="evidence" value="ECO:0007669"/>
    <property type="project" value="UniProtKB-EC"/>
</dbReference>
<evidence type="ECO:0000256" key="11">
    <source>
        <dbReference type="ARBA" id="ARBA00022723"/>
    </source>
</evidence>
<evidence type="ECO:0000256" key="4">
    <source>
        <dbReference type="ARBA" id="ARBA00004418"/>
    </source>
</evidence>
<evidence type="ECO:0000256" key="13">
    <source>
        <dbReference type="ARBA" id="ARBA00022764"/>
    </source>
</evidence>
<keyword evidence="13" id="KW-0574">Periplasm</keyword>
<evidence type="ECO:0000256" key="7">
    <source>
        <dbReference type="ARBA" id="ARBA00011233"/>
    </source>
</evidence>
<evidence type="ECO:0000256" key="8">
    <source>
        <dbReference type="ARBA" id="ARBA00011882"/>
    </source>
</evidence>
<evidence type="ECO:0000259" key="22">
    <source>
        <dbReference type="Pfam" id="PF00394"/>
    </source>
</evidence>
<dbReference type="Pfam" id="PF07732">
    <property type="entry name" value="Cu-oxidase_3"/>
    <property type="match status" value="1"/>
</dbReference>
<protein>
    <recommendedName>
        <fullName evidence="9">Copper-containing nitrite reductase</fullName>
        <ecNumber evidence="8">1.7.2.1</ecNumber>
    </recommendedName>
    <alternativeName>
        <fullName evidence="18">Cu-NIR</fullName>
    </alternativeName>
</protein>
<dbReference type="PANTHER" id="PTHR11709:SF394">
    <property type="entry name" value="FI03373P-RELATED"/>
    <property type="match status" value="1"/>
</dbReference>
<organism evidence="25 26">
    <name type="scientific">Exobacillus caeni</name>
    <dbReference type="NCBI Taxonomy" id="2574798"/>
    <lineage>
        <taxon>Bacteria</taxon>
        <taxon>Bacillati</taxon>
        <taxon>Bacillota</taxon>
        <taxon>Bacilli</taxon>
        <taxon>Bacillales</taxon>
        <taxon>Guptibacillaceae</taxon>
        <taxon>Exobacillus</taxon>
    </lineage>
</organism>
<evidence type="ECO:0000259" key="24">
    <source>
        <dbReference type="Pfam" id="PF07732"/>
    </source>
</evidence>
<dbReference type="GO" id="GO:0019333">
    <property type="term" value="P:denitrification pathway"/>
    <property type="evidence" value="ECO:0007669"/>
    <property type="project" value="UniProtKB-UniPathway"/>
</dbReference>
<evidence type="ECO:0000256" key="15">
    <source>
        <dbReference type="ARBA" id="ARBA00023002"/>
    </source>
</evidence>
<dbReference type="InterPro" id="IPR045087">
    <property type="entry name" value="Cu-oxidase_fam"/>
</dbReference>
<feature type="binding site" description="type 1 copper site" evidence="20">
    <location>
        <position position="151"/>
    </location>
    <ligand>
        <name>Cu cation</name>
        <dbReference type="ChEBI" id="CHEBI:23378"/>
        <label>1</label>
    </ligand>
</feature>
<dbReference type="PRINTS" id="PR00695">
    <property type="entry name" value="CUNO2RDTASE"/>
</dbReference>
<evidence type="ECO:0000256" key="10">
    <source>
        <dbReference type="ARBA" id="ARBA00022630"/>
    </source>
</evidence>
<comment type="caution">
    <text evidence="25">The sequence shown here is derived from an EMBL/GenBank/DDBJ whole genome shotgun (WGS) entry which is preliminary data.</text>
</comment>
<gene>
    <name evidence="25" type="ORF">FCL54_20275</name>
</gene>
<keyword evidence="16 20" id="KW-0186">Copper</keyword>
<comment type="pathway">
    <text evidence="5">Nitrogen metabolism; nitrate reduction (denitrification); dinitrogen from nitrate: step 2/4.</text>
</comment>
<evidence type="ECO:0000256" key="21">
    <source>
        <dbReference type="SAM" id="MobiDB-lite"/>
    </source>
</evidence>
<accession>A0A5R9EZ09</accession>
<reference evidence="25 26" key="1">
    <citation type="submission" date="2019-04" db="EMBL/GenBank/DDBJ databases">
        <title>Bacillus caeni sp. nov., a bacterium isolated from mangrove sediment.</title>
        <authorList>
            <person name="Huang H."/>
            <person name="Mo K."/>
            <person name="Hu Y."/>
        </authorList>
    </citation>
    <scope>NUCLEOTIDE SEQUENCE [LARGE SCALE GENOMIC DNA]</scope>
    <source>
        <strain evidence="25 26">HB172195</strain>
    </source>
</reference>
<keyword evidence="12" id="KW-0677">Repeat</keyword>
<dbReference type="GO" id="GO:0005507">
    <property type="term" value="F:copper ion binding"/>
    <property type="evidence" value="ECO:0007669"/>
    <property type="project" value="InterPro"/>
</dbReference>
<comment type="cofactor">
    <cofactor evidence="3">
        <name>FAD</name>
        <dbReference type="ChEBI" id="CHEBI:57692"/>
    </cofactor>
</comment>
<evidence type="ECO:0000256" key="16">
    <source>
        <dbReference type="ARBA" id="ARBA00023008"/>
    </source>
</evidence>
<dbReference type="AlphaFoldDB" id="A0A5R9EZ09"/>
<evidence type="ECO:0000256" key="5">
    <source>
        <dbReference type="ARBA" id="ARBA00005127"/>
    </source>
</evidence>
<keyword evidence="15" id="KW-0560">Oxidoreductase</keyword>
<evidence type="ECO:0000313" key="26">
    <source>
        <dbReference type="Proteomes" id="UP000308230"/>
    </source>
</evidence>
<keyword evidence="17" id="KW-0534">Nitrate assimilation</keyword>
<dbReference type="SUPFAM" id="SSF49503">
    <property type="entry name" value="Cupredoxins"/>
    <property type="match status" value="3"/>
</dbReference>
<evidence type="ECO:0000256" key="3">
    <source>
        <dbReference type="ARBA" id="ARBA00001974"/>
    </source>
</evidence>
<dbReference type="InterPro" id="IPR001287">
    <property type="entry name" value="NO2-reductase_Cu"/>
</dbReference>
<feature type="domain" description="Plastocyanin-like" evidence="23">
    <location>
        <begin position="377"/>
        <end position="482"/>
    </location>
</feature>
<dbReference type="Pfam" id="PF07731">
    <property type="entry name" value="Cu-oxidase_2"/>
    <property type="match status" value="1"/>
</dbReference>
<evidence type="ECO:0000256" key="9">
    <source>
        <dbReference type="ARBA" id="ARBA00017290"/>
    </source>
</evidence>
<comment type="subunit">
    <text evidence="7">Homotrimer.</text>
</comment>
<evidence type="ECO:0000259" key="23">
    <source>
        <dbReference type="Pfam" id="PF07731"/>
    </source>
</evidence>
<dbReference type="Proteomes" id="UP000308230">
    <property type="component" value="Unassembled WGS sequence"/>
</dbReference>
<evidence type="ECO:0000256" key="14">
    <source>
        <dbReference type="ARBA" id="ARBA00022827"/>
    </source>
</evidence>
<comment type="catalytic activity">
    <reaction evidence="19">
        <text>nitric oxide + Fe(III)-[cytochrome c] + H2O = Fe(II)-[cytochrome c] + nitrite + 2 H(+)</text>
        <dbReference type="Rhea" id="RHEA:15233"/>
        <dbReference type="Rhea" id="RHEA-COMP:10350"/>
        <dbReference type="Rhea" id="RHEA-COMP:14399"/>
        <dbReference type="ChEBI" id="CHEBI:15377"/>
        <dbReference type="ChEBI" id="CHEBI:15378"/>
        <dbReference type="ChEBI" id="CHEBI:16301"/>
        <dbReference type="ChEBI" id="CHEBI:16480"/>
        <dbReference type="ChEBI" id="CHEBI:29033"/>
        <dbReference type="ChEBI" id="CHEBI:29034"/>
        <dbReference type="EC" id="1.7.2.1"/>
    </reaction>
</comment>
<proteinExistence type="inferred from homology"/>
<keyword evidence="10" id="KW-0285">Flavoprotein</keyword>
<dbReference type="PROSITE" id="PS00079">
    <property type="entry name" value="MULTICOPPER_OXIDASE1"/>
    <property type="match status" value="1"/>
</dbReference>
<comment type="cofactor">
    <cofactor evidence="1">
        <name>Cu(+)</name>
        <dbReference type="ChEBI" id="CHEBI:49552"/>
    </cofactor>
</comment>
<keyword evidence="26" id="KW-1185">Reference proteome</keyword>
<dbReference type="UniPathway" id="UPA00652">
    <property type="reaction ID" value="UER00707"/>
</dbReference>
<dbReference type="Pfam" id="PF00394">
    <property type="entry name" value="Cu-oxidase"/>
    <property type="match status" value="1"/>
</dbReference>
<dbReference type="PROSITE" id="PS00080">
    <property type="entry name" value="MULTICOPPER_OXIDASE2"/>
    <property type="match status" value="1"/>
</dbReference>
<dbReference type="InterPro" id="IPR001117">
    <property type="entry name" value="Cu-oxidase_2nd"/>
</dbReference>
<dbReference type="GO" id="GO:0042597">
    <property type="term" value="C:periplasmic space"/>
    <property type="evidence" value="ECO:0007669"/>
    <property type="project" value="UniProtKB-SubCell"/>
</dbReference>
<dbReference type="CDD" id="cd04202">
    <property type="entry name" value="CuRO_D2_2dMcoN_like"/>
    <property type="match status" value="1"/>
</dbReference>
<keyword evidence="14" id="KW-0274">FAD</keyword>
<feature type="binding site" description="type 1 copper site" evidence="20">
    <location>
        <position position="111"/>
    </location>
    <ligand>
        <name>Cu cation</name>
        <dbReference type="ChEBI" id="CHEBI:23378"/>
        <label>1</label>
    </ligand>
</feature>
<dbReference type="InterPro" id="IPR008972">
    <property type="entry name" value="Cupredoxin"/>
</dbReference>
<evidence type="ECO:0000313" key="25">
    <source>
        <dbReference type="EMBL" id="TLS35436.1"/>
    </source>
</evidence>
<dbReference type="Gene3D" id="2.60.40.420">
    <property type="entry name" value="Cupredoxins - blue copper proteins"/>
    <property type="match status" value="2"/>
</dbReference>
<sequence>MVKKMLFLTIFGLVFILTGCQDSVKELIPEKENQKGKTSITELADHVNKENAKEFTITAQEEEWHLDQNTTINAWTYNGTVPGEEIRVQQGDSVRVTLNNELDEPVTIHWHGVMLSNPMDGVPGVTQNAVQPGKSFTYEFVAQEAGTYWYHSHQQSSKQVDKGLYGPFIVEEKQKSYDADKVLIFDEWALNDSEGGGMMGGKMKGMMDGGMGGRGNGDMDTHMMYNTLSVNGKTGNSITPIQVKENETVRLRMINAGYAKRTLSFDGQEYRVVGNDGKAVNNGDKTSKLLEIAPGERIDVEFSATSSSWTIEEANDDGSDLSIPIQTKGSAGGENRSGSDSSVLEYTEYGSMTPLFDDNVSPDVEYNMNLGVSMGMMQGGMAFTINDETFPDTENINVEKGDIVRVNMTNDSMLDHPMHLHGHHFQIVSKNGKKLDKPLVKDLINVKPGESYEIIFKANNPGHWLFHCHDLVHANNGMVTIVKYNGVYSPFALEGRFNNQPE</sequence>
<evidence type="ECO:0000256" key="1">
    <source>
        <dbReference type="ARBA" id="ARBA00001960"/>
    </source>
</evidence>
<dbReference type="RefSeq" id="WP_138128891.1">
    <property type="nucleotide sequence ID" value="NZ_SWLG01000021.1"/>
</dbReference>
<evidence type="ECO:0000256" key="20">
    <source>
        <dbReference type="PIRSR" id="PIRSR601287-1"/>
    </source>
</evidence>
<evidence type="ECO:0000256" key="6">
    <source>
        <dbReference type="ARBA" id="ARBA00010609"/>
    </source>
</evidence>
<feature type="domain" description="Plastocyanin-like" evidence="22">
    <location>
        <begin position="219"/>
        <end position="306"/>
    </location>
</feature>
<dbReference type="InterPro" id="IPR002355">
    <property type="entry name" value="Cu_oxidase_Cu_BS"/>
</dbReference>
<evidence type="ECO:0000256" key="2">
    <source>
        <dbReference type="ARBA" id="ARBA00001973"/>
    </source>
</evidence>
<dbReference type="InterPro" id="IPR033138">
    <property type="entry name" value="Cu_oxidase_CS"/>
</dbReference>
<dbReference type="PROSITE" id="PS51257">
    <property type="entry name" value="PROKAR_LIPOPROTEIN"/>
    <property type="match status" value="1"/>
</dbReference>
<dbReference type="CDD" id="cd13860">
    <property type="entry name" value="CuRO_1_2dMco_1"/>
    <property type="match status" value="1"/>
</dbReference>
<comment type="subcellular location">
    <subcellularLocation>
        <location evidence="4">Periplasm</location>
    </subcellularLocation>
</comment>
<name>A0A5R9EZ09_9BACL</name>
<feature type="region of interest" description="Disordered" evidence="21">
    <location>
        <begin position="313"/>
        <end position="341"/>
    </location>
</feature>
<dbReference type="GO" id="GO:0042128">
    <property type="term" value="P:nitrate assimilation"/>
    <property type="evidence" value="ECO:0007669"/>
    <property type="project" value="UniProtKB-KW"/>
</dbReference>
<dbReference type="EC" id="1.7.2.1" evidence="8"/>
<dbReference type="PANTHER" id="PTHR11709">
    <property type="entry name" value="MULTI-COPPER OXIDASE"/>
    <property type="match status" value="1"/>
</dbReference>
<feature type="domain" description="Plastocyanin-like" evidence="24">
    <location>
        <begin position="59"/>
        <end position="174"/>
    </location>
</feature>
<comment type="cofactor">
    <cofactor evidence="2 20">
        <name>Cu(2+)</name>
        <dbReference type="ChEBI" id="CHEBI:29036"/>
    </cofactor>
</comment>